<feature type="modified residue" description="4-aspartylphosphate" evidence="6">
    <location>
        <position position="59"/>
    </location>
</feature>
<proteinExistence type="predicted"/>
<protein>
    <recommendedName>
        <fullName evidence="2">histidine kinase</fullName>
        <ecNumber evidence="2">2.7.13.3</ecNumber>
    </recommendedName>
</protein>
<evidence type="ECO:0000256" key="2">
    <source>
        <dbReference type="ARBA" id="ARBA00012438"/>
    </source>
</evidence>
<dbReference type="Pfam" id="PF02518">
    <property type="entry name" value="HATPase_c"/>
    <property type="match status" value="1"/>
</dbReference>
<dbReference type="InterPro" id="IPR050736">
    <property type="entry name" value="Sensor_HK_Regulatory"/>
</dbReference>
<dbReference type="InterPro" id="IPR003594">
    <property type="entry name" value="HATPase_dom"/>
</dbReference>
<keyword evidence="10" id="KW-1185">Reference proteome</keyword>
<feature type="domain" description="Histidine kinase" evidence="7">
    <location>
        <begin position="141"/>
        <end position="330"/>
    </location>
</feature>
<dbReference type="Proteomes" id="UP001166304">
    <property type="component" value="Unassembled WGS sequence"/>
</dbReference>
<feature type="domain" description="Response regulatory" evidence="8">
    <location>
        <begin position="9"/>
        <end position="121"/>
    </location>
</feature>
<evidence type="ECO:0000256" key="3">
    <source>
        <dbReference type="ARBA" id="ARBA00022679"/>
    </source>
</evidence>
<keyword evidence="6" id="KW-0597">Phosphoprotein</keyword>
<dbReference type="PANTHER" id="PTHR43711:SF1">
    <property type="entry name" value="HISTIDINE KINASE 1"/>
    <property type="match status" value="1"/>
</dbReference>
<comment type="catalytic activity">
    <reaction evidence="1">
        <text>ATP + protein L-histidine = ADP + protein N-phospho-L-histidine.</text>
        <dbReference type="EC" id="2.7.13.3"/>
    </reaction>
</comment>
<evidence type="ECO:0000313" key="10">
    <source>
        <dbReference type="Proteomes" id="UP001166304"/>
    </source>
</evidence>
<evidence type="ECO:0000313" key="9">
    <source>
        <dbReference type="EMBL" id="MBV0901160.1"/>
    </source>
</evidence>
<dbReference type="InterPro" id="IPR003661">
    <property type="entry name" value="HisK_dim/P_dom"/>
</dbReference>
<evidence type="ECO:0000256" key="6">
    <source>
        <dbReference type="PROSITE-ProRule" id="PRU00169"/>
    </source>
</evidence>
<dbReference type="InterPro" id="IPR011006">
    <property type="entry name" value="CheY-like_superfamily"/>
</dbReference>
<evidence type="ECO:0000256" key="4">
    <source>
        <dbReference type="ARBA" id="ARBA00022777"/>
    </source>
</evidence>
<dbReference type="Gene3D" id="3.40.50.2300">
    <property type="match status" value="1"/>
</dbReference>
<name>A0AA41FYK2_9EURY</name>
<dbReference type="InterPro" id="IPR036890">
    <property type="entry name" value="HATPase_C_sf"/>
</dbReference>
<dbReference type="SUPFAM" id="SSF52172">
    <property type="entry name" value="CheY-like"/>
    <property type="match status" value="1"/>
</dbReference>
<keyword evidence="3" id="KW-0808">Transferase</keyword>
<gene>
    <name evidence="9" type="ORF">KTS37_05100</name>
</gene>
<dbReference type="PROSITE" id="PS50110">
    <property type="entry name" value="RESPONSE_REGULATORY"/>
    <property type="match status" value="1"/>
</dbReference>
<dbReference type="AlphaFoldDB" id="A0AA41FYK2"/>
<dbReference type="Gene3D" id="3.30.565.10">
    <property type="entry name" value="Histidine kinase-like ATPase, C-terminal domain"/>
    <property type="match status" value="1"/>
</dbReference>
<dbReference type="InterPro" id="IPR036097">
    <property type="entry name" value="HisK_dim/P_sf"/>
</dbReference>
<sequence>MTLARGSVYLAVGTEATDRVSDLSDALDDSPVSVEAVADRAAVRDRLADGTVRAVVVGDGEDDGIDVFEALRAVDDAVPVVVLAADPDPDRVETALMAGVTDYLPADVDAELLAARLEAYAKRWPTDWRTATAQWDDISSGISHDAKNPLNVVMGRLDLMEVGEPHEEPLRRSVDRVESFLTDLSRIGSVGRPVTDPEDVSLADVARDAWSAADRGGATLEVATEGTVDADPDRLRLLFERLFDNAVDHGGEAVTVTVGETDVGFYVADDGPGIPDDEREDVFELGYGTTRNGEGYGLFFARVIARAHGWTVVAGESADGGARIDVSVSA</sequence>
<evidence type="ECO:0000259" key="7">
    <source>
        <dbReference type="PROSITE" id="PS50109"/>
    </source>
</evidence>
<dbReference type="CDD" id="cd00075">
    <property type="entry name" value="HATPase"/>
    <property type="match status" value="1"/>
</dbReference>
<dbReference type="PROSITE" id="PS50109">
    <property type="entry name" value="HIS_KIN"/>
    <property type="match status" value="1"/>
</dbReference>
<dbReference type="InterPro" id="IPR005467">
    <property type="entry name" value="His_kinase_dom"/>
</dbReference>
<evidence type="ECO:0000259" key="8">
    <source>
        <dbReference type="PROSITE" id="PS50110"/>
    </source>
</evidence>
<organism evidence="9 10">
    <name type="scientific">Haloarcula salina</name>
    <dbReference type="NCBI Taxonomy" id="1429914"/>
    <lineage>
        <taxon>Archaea</taxon>
        <taxon>Methanobacteriati</taxon>
        <taxon>Methanobacteriota</taxon>
        <taxon>Stenosarchaea group</taxon>
        <taxon>Halobacteria</taxon>
        <taxon>Halobacteriales</taxon>
        <taxon>Haloarculaceae</taxon>
        <taxon>Haloarcula</taxon>
    </lineage>
</organism>
<comment type="caution">
    <text evidence="9">The sequence shown here is derived from an EMBL/GenBank/DDBJ whole genome shotgun (WGS) entry which is preliminary data.</text>
</comment>
<dbReference type="SUPFAM" id="SSF55874">
    <property type="entry name" value="ATPase domain of HSP90 chaperone/DNA topoisomerase II/histidine kinase"/>
    <property type="match status" value="1"/>
</dbReference>
<dbReference type="EMBL" id="JAHQXE010000001">
    <property type="protein sequence ID" value="MBV0901160.1"/>
    <property type="molecule type" value="Genomic_DNA"/>
</dbReference>
<accession>A0AA41FYK2</accession>
<dbReference type="CDD" id="cd00082">
    <property type="entry name" value="HisKA"/>
    <property type="match status" value="1"/>
</dbReference>
<keyword evidence="4 9" id="KW-0418">Kinase</keyword>
<dbReference type="SUPFAM" id="SSF47384">
    <property type="entry name" value="Homodimeric domain of signal transducing histidine kinase"/>
    <property type="match status" value="1"/>
</dbReference>
<reference evidence="9" key="1">
    <citation type="submission" date="2021-06" db="EMBL/GenBank/DDBJ databases">
        <title>New haloarchaea isolates fom saline soil.</title>
        <authorList>
            <person name="Duran-Viseras A."/>
            <person name="Sanchez-Porro C.S."/>
            <person name="Ventosa A."/>
        </authorList>
    </citation>
    <scope>NUCLEOTIDE SEQUENCE</scope>
    <source>
        <strain evidence="9">JCM 18369</strain>
    </source>
</reference>
<keyword evidence="5" id="KW-0902">Two-component regulatory system</keyword>
<evidence type="ECO:0000256" key="1">
    <source>
        <dbReference type="ARBA" id="ARBA00000085"/>
    </source>
</evidence>
<dbReference type="EC" id="2.7.13.3" evidence="2"/>
<dbReference type="SMART" id="SM00387">
    <property type="entry name" value="HATPase_c"/>
    <property type="match status" value="1"/>
</dbReference>
<dbReference type="GO" id="GO:0000155">
    <property type="term" value="F:phosphorelay sensor kinase activity"/>
    <property type="evidence" value="ECO:0007669"/>
    <property type="project" value="InterPro"/>
</dbReference>
<dbReference type="PANTHER" id="PTHR43711">
    <property type="entry name" value="TWO-COMPONENT HISTIDINE KINASE"/>
    <property type="match status" value="1"/>
</dbReference>
<dbReference type="InterPro" id="IPR001789">
    <property type="entry name" value="Sig_transdc_resp-reg_receiver"/>
</dbReference>
<dbReference type="RefSeq" id="WP_162414791.1">
    <property type="nucleotide sequence ID" value="NZ_JAHQXE010000001.1"/>
</dbReference>
<evidence type="ECO:0000256" key="5">
    <source>
        <dbReference type="ARBA" id="ARBA00023012"/>
    </source>
</evidence>